<dbReference type="Pfam" id="PF00858">
    <property type="entry name" value="ASC"/>
    <property type="match status" value="1"/>
</dbReference>
<evidence type="ECO:0000256" key="3">
    <source>
        <dbReference type="ARBA" id="ARBA00022448"/>
    </source>
</evidence>
<comment type="subcellular location">
    <subcellularLocation>
        <location evidence="1">Membrane</location>
        <topology evidence="1">Multi-pass membrane protein</topology>
    </subcellularLocation>
</comment>
<protein>
    <recommendedName>
        <fullName evidence="15">Amiloride-sensitive sodium channel</fullName>
    </recommendedName>
</protein>
<name>A0AAV4UWW9_9ARAC</name>
<keyword evidence="14" id="KW-1185">Reference proteome</keyword>
<keyword evidence="3 12" id="KW-0813">Transport</keyword>
<evidence type="ECO:0000256" key="5">
    <source>
        <dbReference type="ARBA" id="ARBA00022692"/>
    </source>
</evidence>
<comment type="caution">
    <text evidence="13">The sequence shown here is derived from an EMBL/GenBank/DDBJ whole genome shotgun (WGS) entry which is preliminary data.</text>
</comment>
<keyword evidence="9" id="KW-0472">Membrane</keyword>
<dbReference type="AlphaFoldDB" id="A0AAV4UWW9"/>
<evidence type="ECO:0000256" key="6">
    <source>
        <dbReference type="ARBA" id="ARBA00022989"/>
    </source>
</evidence>
<evidence type="ECO:0000256" key="8">
    <source>
        <dbReference type="ARBA" id="ARBA00023065"/>
    </source>
</evidence>
<evidence type="ECO:0000313" key="14">
    <source>
        <dbReference type="Proteomes" id="UP001054837"/>
    </source>
</evidence>
<comment type="similarity">
    <text evidence="2 12">Belongs to the amiloride-sensitive sodium channel (TC 1.A.6) family.</text>
</comment>
<evidence type="ECO:0000256" key="11">
    <source>
        <dbReference type="ARBA" id="ARBA00023303"/>
    </source>
</evidence>
<dbReference type="PANTHER" id="PTHR11690">
    <property type="entry name" value="AMILORIDE-SENSITIVE SODIUM CHANNEL-RELATED"/>
    <property type="match status" value="1"/>
</dbReference>
<evidence type="ECO:0008006" key="15">
    <source>
        <dbReference type="Google" id="ProtNLM"/>
    </source>
</evidence>
<sequence>MTPKEARRLELACGLLKAAVFMSCAAGFTYQVVEFALHFWTYPTNINLEVTHPGKFMAPAFTYCNLNPVQRTRYCAKYPDRCAPPENLKKFCEQRPHYCTGNTSNLVIPLPKYYIPYTYLPENHITYSDMIELKQNFSAFRERTYLEHDFTAMQYKRKRPVFFHGFNGVTNYQGCFTENTRFNNKAKPIIQKFDRPARGQSSTAITYLQLHVEPGETFHPWGEPGVIFTIHSPFVAVNPFLKGNVLRPGSSYNIHVRLLRGVNTFKSLCDLIVSDRIFMSLDRELITHIGTKQNLTLSPKRKKSTYFPIRTRRTVQTTKVYGSLITGLALAHSRCPYELIMYENPEDRCNKSSDFYCERKEQMLEELEECRDNCKPDCVTVYISVTVDEPEVHVVSHKPQYMGVELFSYVGGFMGCWLGLSVWALVDALEGLMRKGPLMPLIKLTPGYPYLPDDNERLEFHPHWRGFLCVTRNVHAQVWMELYETRKCSLLRLESFFL</sequence>
<evidence type="ECO:0000256" key="10">
    <source>
        <dbReference type="ARBA" id="ARBA00023201"/>
    </source>
</evidence>
<keyword evidence="11 12" id="KW-0407">Ion channel</keyword>
<dbReference type="Gene3D" id="1.10.287.770">
    <property type="entry name" value="YojJ-like"/>
    <property type="match status" value="1"/>
</dbReference>
<keyword evidence="4 12" id="KW-0894">Sodium channel</keyword>
<dbReference type="Proteomes" id="UP001054837">
    <property type="component" value="Unassembled WGS sequence"/>
</dbReference>
<dbReference type="PRINTS" id="PR01078">
    <property type="entry name" value="AMINACHANNEL"/>
</dbReference>
<keyword evidence="10 12" id="KW-0739">Sodium transport</keyword>
<dbReference type="PANTHER" id="PTHR11690:SF248">
    <property type="entry name" value="PICKPOCKET 17, ISOFORM A"/>
    <property type="match status" value="1"/>
</dbReference>
<dbReference type="EMBL" id="BPLQ01012086">
    <property type="protein sequence ID" value="GIY62387.1"/>
    <property type="molecule type" value="Genomic_DNA"/>
</dbReference>
<keyword evidence="7" id="KW-0915">Sodium</keyword>
<gene>
    <name evidence="13" type="primary">AVEN_235582_1</name>
    <name evidence="13" type="ORF">CDAR_50291</name>
</gene>
<dbReference type="GO" id="GO:0015280">
    <property type="term" value="F:ligand-gated sodium channel activity"/>
    <property type="evidence" value="ECO:0007669"/>
    <property type="project" value="TreeGrafter"/>
</dbReference>
<proteinExistence type="inferred from homology"/>
<evidence type="ECO:0000256" key="9">
    <source>
        <dbReference type="ARBA" id="ARBA00023136"/>
    </source>
</evidence>
<reference evidence="13 14" key="1">
    <citation type="submission" date="2021-06" db="EMBL/GenBank/DDBJ databases">
        <title>Caerostris darwini draft genome.</title>
        <authorList>
            <person name="Kono N."/>
            <person name="Arakawa K."/>
        </authorList>
    </citation>
    <scope>NUCLEOTIDE SEQUENCE [LARGE SCALE GENOMIC DNA]</scope>
</reference>
<keyword evidence="5 12" id="KW-0812">Transmembrane</keyword>
<evidence type="ECO:0000256" key="12">
    <source>
        <dbReference type="RuleBase" id="RU000679"/>
    </source>
</evidence>
<keyword evidence="8 12" id="KW-0406">Ion transport</keyword>
<dbReference type="GO" id="GO:0005886">
    <property type="term" value="C:plasma membrane"/>
    <property type="evidence" value="ECO:0007669"/>
    <property type="project" value="TreeGrafter"/>
</dbReference>
<dbReference type="InterPro" id="IPR001873">
    <property type="entry name" value="ENaC"/>
</dbReference>
<evidence type="ECO:0000256" key="1">
    <source>
        <dbReference type="ARBA" id="ARBA00004141"/>
    </source>
</evidence>
<evidence type="ECO:0000256" key="7">
    <source>
        <dbReference type="ARBA" id="ARBA00023053"/>
    </source>
</evidence>
<evidence type="ECO:0000313" key="13">
    <source>
        <dbReference type="EMBL" id="GIY62387.1"/>
    </source>
</evidence>
<organism evidence="13 14">
    <name type="scientific">Caerostris darwini</name>
    <dbReference type="NCBI Taxonomy" id="1538125"/>
    <lineage>
        <taxon>Eukaryota</taxon>
        <taxon>Metazoa</taxon>
        <taxon>Ecdysozoa</taxon>
        <taxon>Arthropoda</taxon>
        <taxon>Chelicerata</taxon>
        <taxon>Arachnida</taxon>
        <taxon>Araneae</taxon>
        <taxon>Araneomorphae</taxon>
        <taxon>Entelegynae</taxon>
        <taxon>Araneoidea</taxon>
        <taxon>Araneidae</taxon>
        <taxon>Caerostris</taxon>
    </lineage>
</organism>
<keyword evidence="6" id="KW-1133">Transmembrane helix</keyword>
<evidence type="ECO:0000256" key="2">
    <source>
        <dbReference type="ARBA" id="ARBA00007193"/>
    </source>
</evidence>
<evidence type="ECO:0000256" key="4">
    <source>
        <dbReference type="ARBA" id="ARBA00022461"/>
    </source>
</evidence>
<accession>A0AAV4UWW9</accession>